<proteinExistence type="predicted"/>
<reference evidence="2 3" key="1">
    <citation type="journal article" date="2018" name="IMA Fungus">
        <title>IMA Genome-F 9: Draft genome sequence of Annulohypoxylon stygium, Aspergillus mulundensis, Berkeleyomyces basicola (syn. Thielaviopsis basicola), Ceratocystis smalleyi, two Cercospora beticola strains, Coleophoma cylindrospora, Fusarium fracticaudum, Phialophora cf. hyalina, and Morchella septimelata.</title>
        <authorList>
            <person name="Wingfield B.D."/>
            <person name="Bills G.F."/>
            <person name="Dong Y."/>
            <person name="Huang W."/>
            <person name="Nel W.J."/>
            <person name="Swalarsk-Parry B.S."/>
            <person name="Vaghefi N."/>
            <person name="Wilken P.M."/>
            <person name="An Z."/>
            <person name="de Beer Z.W."/>
            <person name="De Vos L."/>
            <person name="Chen L."/>
            <person name="Duong T.A."/>
            <person name="Gao Y."/>
            <person name="Hammerbacher A."/>
            <person name="Kikkert J.R."/>
            <person name="Li Y."/>
            <person name="Li H."/>
            <person name="Li K."/>
            <person name="Li Q."/>
            <person name="Liu X."/>
            <person name="Ma X."/>
            <person name="Naidoo K."/>
            <person name="Pethybridge S.J."/>
            <person name="Sun J."/>
            <person name="Steenkamp E.T."/>
            <person name="van der Nest M.A."/>
            <person name="van Wyk S."/>
            <person name="Wingfield M.J."/>
            <person name="Xiong C."/>
            <person name="Yue Q."/>
            <person name="Zhang X."/>
        </authorList>
    </citation>
    <scope>NUCLEOTIDE SEQUENCE [LARGE SCALE GENOMIC DNA]</scope>
    <source>
        <strain evidence="2 3">BP 5553</strain>
    </source>
</reference>
<dbReference type="PANTHER" id="PTHR37846">
    <property type="entry name" value="YALI0B21296P"/>
    <property type="match status" value="1"/>
</dbReference>
<evidence type="ECO:0000256" key="1">
    <source>
        <dbReference type="SAM" id="MobiDB-lite"/>
    </source>
</evidence>
<dbReference type="EMBL" id="NPIC01000002">
    <property type="protein sequence ID" value="RDL39771.1"/>
    <property type="molecule type" value="Genomic_DNA"/>
</dbReference>
<dbReference type="STRING" id="2656787.A0A370TW67"/>
<evidence type="ECO:0000313" key="3">
    <source>
        <dbReference type="Proteomes" id="UP000254866"/>
    </source>
</evidence>
<dbReference type="PANTHER" id="PTHR37846:SF1">
    <property type="entry name" value="DEACETYLASE-LIKE PROTEIN"/>
    <property type="match status" value="1"/>
</dbReference>
<protein>
    <submittedName>
        <fullName evidence="2">Uncharacterized protein</fullName>
    </submittedName>
</protein>
<dbReference type="Proteomes" id="UP000254866">
    <property type="component" value="Unassembled WGS sequence"/>
</dbReference>
<feature type="region of interest" description="Disordered" evidence="1">
    <location>
        <begin position="1"/>
        <end position="27"/>
    </location>
</feature>
<name>A0A370TW67_9HELO</name>
<organism evidence="2 3">
    <name type="scientific">Venustampulla echinocandica</name>
    <dbReference type="NCBI Taxonomy" id="2656787"/>
    <lineage>
        <taxon>Eukaryota</taxon>
        <taxon>Fungi</taxon>
        <taxon>Dikarya</taxon>
        <taxon>Ascomycota</taxon>
        <taxon>Pezizomycotina</taxon>
        <taxon>Leotiomycetes</taxon>
        <taxon>Helotiales</taxon>
        <taxon>Pleuroascaceae</taxon>
        <taxon>Venustampulla</taxon>
    </lineage>
</organism>
<dbReference type="RefSeq" id="XP_031872427.1">
    <property type="nucleotide sequence ID" value="XM_032012734.1"/>
</dbReference>
<dbReference type="AlphaFoldDB" id="A0A370TW67"/>
<sequence>MARNRKEKDVKLKLKQPDRSGPDPSQETLLDMAQKRGLLDIPQGNVKGGSGAGEANEEPLIGRLGESMLWSTSLTMVHFTLDVMVAHQYAVEISCHSPALLYVPSSSNAFNAPPQPTSSNTALGTPNFLLHKQRSCWDLSDSHHKCV</sequence>
<dbReference type="GeneID" id="43596960"/>
<keyword evidence="3" id="KW-1185">Reference proteome</keyword>
<feature type="compositionally biased region" description="Basic and acidic residues" evidence="1">
    <location>
        <begin position="1"/>
        <end position="21"/>
    </location>
</feature>
<comment type="caution">
    <text evidence="2">The sequence shown here is derived from an EMBL/GenBank/DDBJ whole genome shotgun (WGS) entry which is preliminary data.</text>
</comment>
<gene>
    <name evidence="2" type="ORF">BP5553_04111</name>
</gene>
<accession>A0A370TW67</accession>
<evidence type="ECO:0000313" key="2">
    <source>
        <dbReference type="EMBL" id="RDL39771.1"/>
    </source>
</evidence>
<dbReference type="OrthoDB" id="5597489at2759"/>